<feature type="compositionally biased region" description="Polar residues" evidence="8">
    <location>
        <begin position="61"/>
        <end position="71"/>
    </location>
</feature>
<feature type="compositionally biased region" description="Polar residues" evidence="8">
    <location>
        <begin position="296"/>
        <end position="314"/>
    </location>
</feature>
<evidence type="ECO:0000313" key="10">
    <source>
        <dbReference type="Proteomes" id="UP000228380"/>
    </source>
</evidence>
<evidence type="ECO:0000256" key="4">
    <source>
        <dbReference type="ARBA" id="ARBA00023015"/>
    </source>
</evidence>
<evidence type="ECO:0000256" key="7">
    <source>
        <dbReference type="ARBA" id="ARBA00023242"/>
    </source>
</evidence>
<dbReference type="InterPro" id="IPR011598">
    <property type="entry name" value="bHLH_dom"/>
</dbReference>
<dbReference type="GO" id="GO:0000981">
    <property type="term" value="F:DNA-binding transcription factor activity, RNA polymerase II-specific"/>
    <property type="evidence" value="ECO:0007669"/>
    <property type="project" value="TreeGrafter"/>
</dbReference>
<dbReference type="RefSeq" id="XP_017698975.3">
    <property type="nucleotide sequence ID" value="XM_017843486.3"/>
</dbReference>
<reference evidence="11" key="2">
    <citation type="submission" date="2025-08" db="UniProtKB">
        <authorList>
            <consortium name="RefSeq"/>
        </authorList>
    </citation>
    <scope>IDENTIFICATION</scope>
    <source>
        <tissue evidence="11">Young leaves</tissue>
    </source>
</reference>
<dbReference type="PANTHER" id="PTHR16223">
    <property type="entry name" value="TRANSCRIPTION FACTOR BHLH83-RELATED"/>
    <property type="match status" value="1"/>
</dbReference>
<dbReference type="InterPro" id="IPR045239">
    <property type="entry name" value="bHLH95_bHLH"/>
</dbReference>
<gene>
    <name evidence="11" type="primary">LOC103709928</name>
</gene>
<proteinExistence type="inferred from homology"/>
<evidence type="ECO:0000256" key="2">
    <source>
        <dbReference type="ARBA" id="ARBA00005510"/>
    </source>
</evidence>
<name>A0A8B7MUI0_PHODC</name>
<evidence type="ECO:0000256" key="3">
    <source>
        <dbReference type="ARBA" id="ARBA00011738"/>
    </source>
</evidence>
<evidence type="ECO:0000256" key="6">
    <source>
        <dbReference type="ARBA" id="ARBA00023163"/>
    </source>
</evidence>
<dbReference type="Proteomes" id="UP000228380">
    <property type="component" value="Chromosome 12"/>
</dbReference>
<dbReference type="SUPFAM" id="SSF47459">
    <property type="entry name" value="HLH, helix-loop-helix DNA-binding domain"/>
    <property type="match status" value="1"/>
</dbReference>
<dbReference type="OrthoDB" id="673975at2759"/>
<organism evidence="10 11">
    <name type="scientific">Phoenix dactylifera</name>
    <name type="common">Date palm</name>
    <dbReference type="NCBI Taxonomy" id="42345"/>
    <lineage>
        <taxon>Eukaryota</taxon>
        <taxon>Viridiplantae</taxon>
        <taxon>Streptophyta</taxon>
        <taxon>Embryophyta</taxon>
        <taxon>Tracheophyta</taxon>
        <taxon>Spermatophyta</taxon>
        <taxon>Magnoliopsida</taxon>
        <taxon>Liliopsida</taxon>
        <taxon>Arecaceae</taxon>
        <taxon>Coryphoideae</taxon>
        <taxon>Phoeniceae</taxon>
        <taxon>Phoenix</taxon>
    </lineage>
</organism>
<comment type="subcellular location">
    <subcellularLocation>
        <location evidence="1">Nucleus</location>
    </subcellularLocation>
</comment>
<evidence type="ECO:0000256" key="1">
    <source>
        <dbReference type="ARBA" id="ARBA00004123"/>
    </source>
</evidence>
<dbReference type="PROSITE" id="PS50888">
    <property type="entry name" value="BHLH"/>
    <property type="match status" value="1"/>
</dbReference>
<evidence type="ECO:0000256" key="5">
    <source>
        <dbReference type="ARBA" id="ARBA00023125"/>
    </source>
</evidence>
<feature type="region of interest" description="Disordered" evidence="8">
    <location>
        <begin position="296"/>
        <end position="329"/>
    </location>
</feature>
<reference evidence="10" key="1">
    <citation type="journal article" date="2019" name="Nat. Commun.">
        <title>Genome-wide association mapping of date palm fruit traits.</title>
        <authorList>
            <person name="Hazzouri K.M."/>
            <person name="Gros-Balthazard M."/>
            <person name="Flowers J.M."/>
            <person name="Copetti D."/>
            <person name="Lemansour A."/>
            <person name="Lebrun M."/>
            <person name="Masmoudi K."/>
            <person name="Ferrand S."/>
            <person name="Dhar M.I."/>
            <person name="Fresquez Z.A."/>
            <person name="Rosas U."/>
            <person name="Zhang J."/>
            <person name="Talag J."/>
            <person name="Lee S."/>
            <person name="Kudrna D."/>
            <person name="Powell R.F."/>
            <person name="Leitch I.J."/>
            <person name="Krueger R.R."/>
            <person name="Wing R.A."/>
            <person name="Amiri K.M.A."/>
            <person name="Purugganan M.D."/>
        </authorList>
    </citation>
    <scope>NUCLEOTIDE SEQUENCE [LARGE SCALE GENOMIC DNA]</scope>
    <source>
        <strain evidence="10">cv. Khalas</strain>
    </source>
</reference>
<feature type="region of interest" description="Disordered" evidence="8">
    <location>
        <begin position="52"/>
        <end position="76"/>
    </location>
</feature>
<dbReference type="KEGG" id="pda:103709928"/>
<dbReference type="FunFam" id="4.10.280.10:FF:000032">
    <property type="entry name" value="Transcription factor bHLH123 family"/>
    <property type="match status" value="1"/>
</dbReference>
<keyword evidence="10" id="KW-1185">Reference proteome</keyword>
<dbReference type="InterPro" id="IPR036638">
    <property type="entry name" value="HLH_DNA-bd_sf"/>
</dbReference>
<dbReference type="Gene3D" id="4.10.280.10">
    <property type="entry name" value="Helix-loop-helix DNA-binding domain"/>
    <property type="match status" value="1"/>
</dbReference>
<feature type="domain" description="BHLH" evidence="9">
    <location>
        <begin position="322"/>
        <end position="371"/>
    </location>
</feature>
<sequence length="442" mass="48212">MAEEFQTGICNSGSWWSTGRTGGFDGPVMSTSVSCSTEFTWAAGADDMVQAKSRSYDESPGSVSNSSITFQDTHKPQASDQLVANPIMDSTLQVSDFGLSSPLICSNQPFLMAGERAENNLHALLQEDMSSGSYLRNEPVMESNQIHMNVESSSLNLIEDLKQGLMQGQHHWSSSANSCPLFPASFGLPPALLQGLFEPETRPRQSFNNQTMNSPMSYHGVLYESSQSQVAKLPQFDKALPVKQQLHLSNNTPFWNPSATATTETSLGLYSSTPTGLALHALEGETNRSNLLVQSNSEGAGESRSNTMKKSSNEPALKKPRMETPSPLPTFKVRKEKLGDRVTALQQLVSPFGKTDTASVLHEAIEYIKFLHEQVGVLSAPYLKNGHQMQHSQNFDETNDGEGPQIDLTSRGLCLVPISSTFAVASETPVDFWTPTFGGTYR</sequence>
<keyword evidence="5" id="KW-0238">DNA-binding</keyword>
<keyword evidence="4" id="KW-0805">Transcription regulation</keyword>
<evidence type="ECO:0000256" key="8">
    <source>
        <dbReference type="SAM" id="MobiDB-lite"/>
    </source>
</evidence>
<dbReference type="GO" id="GO:0000978">
    <property type="term" value="F:RNA polymerase II cis-regulatory region sequence-specific DNA binding"/>
    <property type="evidence" value="ECO:0007669"/>
    <property type="project" value="TreeGrafter"/>
</dbReference>
<dbReference type="AlphaFoldDB" id="A0A8B7MUI0"/>
<accession>A0A8B7MUI0</accession>
<dbReference type="GO" id="GO:0046983">
    <property type="term" value="F:protein dimerization activity"/>
    <property type="evidence" value="ECO:0007669"/>
    <property type="project" value="InterPro"/>
</dbReference>
<evidence type="ECO:0000313" key="11">
    <source>
        <dbReference type="RefSeq" id="XP_017698975.3"/>
    </source>
</evidence>
<dbReference type="InterPro" id="IPR045843">
    <property type="entry name" value="IND-like"/>
</dbReference>
<evidence type="ECO:0000259" key="9">
    <source>
        <dbReference type="PROSITE" id="PS50888"/>
    </source>
</evidence>
<dbReference type="GO" id="GO:0005634">
    <property type="term" value="C:nucleus"/>
    <property type="evidence" value="ECO:0007669"/>
    <property type="project" value="UniProtKB-SubCell"/>
</dbReference>
<keyword evidence="6" id="KW-0804">Transcription</keyword>
<dbReference type="PANTHER" id="PTHR16223:SF238">
    <property type="entry name" value="TRANSCRIPTION FACTOR BHLH114"/>
    <property type="match status" value="1"/>
</dbReference>
<dbReference type="GeneID" id="103709928"/>
<protein>
    <submittedName>
        <fullName evidence="11">Transcription factor bHLH112</fullName>
    </submittedName>
</protein>
<comment type="subunit">
    <text evidence="3">Homodimer.</text>
</comment>
<dbReference type="CDD" id="cd11393">
    <property type="entry name" value="bHLH_AtbHLH_like"/>
    <property type="match status" value="1"/>
</dbReference>
<keyword evidence="7" id="KW-0539">Nucleus</keyword>
<comment type="similarity">
    <text evidence="2">Belongs to the bHLH protein family.</text>
</comment>